<feature type="transmembrane region" description="Helical" evidence="10">
    <location>
        <begin position="66"/>
        <end position="84"/>
    </location>
</feature>
<evidence type="ECO:0000256" key="10">
    <source>
        <dbReference type="HAMAP-Rule" id="MF_01499"/>
    </source>
</evidence>
<evidence type="ECO:0000256" key="7">
    <source>
        <dbReference type="ARBA" id="ARBA00022840"/>
    </source>
</evidence>
<evidence type="ECO:0000256" key="8">
    <source>
        <dbReference type="ARBA" id="ARBA00022989"/>
    </source>
</evidence>
<dbReference type="AlphaFoldDB" id="B3ES46"/>
<dbReference type="NCBIfam" id="TIGR00159">
    <property type="entry name" value="diadenylate cyclase CdaA"/>
    <property type="match status" value="1"/>
</dbReference>
<proteinExistence type="inferred from homology"/>
<evidence type="ECO:0000259" key="11">
    <source>
        <dbReference type="PROSITE" id="PS51794"/>
    </source>
</evidence>
<evidence type="ECO:0000256" key="5">
    <source>
        <dbReference type="ARBA" id="ARBA00022695"/>
    </source>
</evidence>
<reference evidence="12 13" key="1">
    <citation type="journal article" date="2010" name="J. Bacteriol.">
        <title>The genome of the amoeba symbiont 'Candidatus Amoebophilus asiaticus' reveals common mechanisms for host cell interaction among amoeba-associated bacteria.</title>
        <authorList>
            <person name="Schmitz-Esser S."/>
            <person name="Tischler P."/>
            <person name="Arnold R."/>
            <person name="Montanaro J."/>
            <person name="Wagner M."/>
            <person name="Rattei T."/>
            <person name="Horn M."/>
        </authorList>
    </citation>
    <scope>NUCLEOTIDE SEQUENCE [LARGE SCALE GENOMIC DNA]</scope>
    <source>
        <strain evidence="12 13">5a2</strain>
    </source>
</reference>
<comment type="catalytic activity">
    <reaction evidence="1 10">
        <text>2 ATP = 3',3'-c-di-AMP + 2 diphosphate</text>
        <dbReference type="Rhea" id="RHEA:35655"/>
        <dbReference type="ChEBI" id="CHEBI:30616"/>
        <dbReference type="ChEBI" id="CHEBI:33019"/>
        <dbReference type="ChEBI" id="CHEBI:71500"/>
        <dbReference type="EC" id="2.7.7.85"/>
    </reaction>
</comment>
<keyword evidence="7 10" id="KW-0067">ATP-binding</keyword>
<dbReference type="PANTHER" id="PTHR34185">
    <property type="entry name" value="DIADENYLATE CYCLASE"/>
    <property type="match status" value="1"/>
</dbReference>
<name>B3ES46_AMOA5</name>
<evidence type="ECO:0000313" key="13">
    <source>
        <dbReference type="Proteomes" id="UP000001227"/>
    </source>
</evidence>
<dbReference type="Gene3D" id="3.40.1700.10">
    <property type="entry name" value="DNA integrity scanning protein, DisA, N-terminal domain"/>
    <property type="match status" value="1"/>
</dbReference>
<comment type="similarity">
    <text evidence="10">Belongs to the adenylate cyclase family. DacA/CdaA subfamily.</text>
</comment>
<dbReference type="PIRSF" id="PIRSF004793">
    <property type="entry name" value="UCP004793"/>
    <property type="match status" value="1"/>
</dbReference>
<gene>
    <name evidence="10" type="primary">dacA</name>
    <name evidence="12" type="ordered locus">Aasi_0652</name>
</gene>
<keyword evidence="2 10" id="KW-1003">Cell membrane</keyword>
<dbReference type="EMBL" id="CP001102">
    <property type="protein sequence ID" value="ACE06048.1"/>
    <property type="molecule type" value="Genomic_DNA"/>
</dbReference>
<dbReference type="GO" id="GO:0005524">
    <property type="term" value="F:ATP binding"/>
    <property type="evidence" value="ECO:0007669"/>
    <property type="project" value="UniProtKB-UniRule"/>
</dbReference>
<keyword evidence="5 10" id="KW-0548">Nucleotidyltransferase</keyword>
<evidence type="ECO:0000256" key="6">
    <source>
        <dbReference type="ARBA" id="ARBA00022741"/>
    </source>
</evidence>
<keyword evidence="8 10" id="KW-1133">Transmembrane helix</keyword>
<dbReference type="SUPFAM" id="SSF143597">
    <property type="entry name" value="YojJ-like"/>
    <property type="match status" value="1"/>
</dbReference>
<dbReference type="STRING" id="452471.Aasi_0652"/>
<evidence type="ECO:0000256" key="1">
    <source>
        <dbReference type="ARBA" id="ARBA00000877"/>
    </source>
</evidence>
<comment type="caution">
    <text evidence="10">Lacks conserved residue(s) required for the propagation of feature annotation.</text>
</comment>
<dbReference type="PANTHER" id="PTHR34185:SF1">
    <property type="entry name" value="DIADENYLATE CYCLASE"/>
    <property type="match status" value="1"/>
</dbReference>
<evidence type="ECO:0000256" key="4">
    <source>
        <dbReference type="ARBA" id="ARBA00022692"/>
    </source>
</evidence>
<dbReference type="InterPro" id="IPR034701">
    <property type="entry name" value="CdaA"/>
</dbReference>
<evidence type="ECO:0000256" key="9">
    <source>
        <dbReference type="ARBA" id="ARBA00023136"/>
    </source>
</evidence>
<keyword evidence="10" id="KW-0997">Cell inner membrane</keyword>
<protein>
    <recommendedName>
        <fullName evidence="10">Diadenylate cyclase</fullName>
        <shortName evidence="10">DAC</shortName>
        <ecNumber evidence="10">2.7.7.85</ecNumber>
    </recommendedName>
    <alternativeName>
        <fullName evidence="10">Cyclic-di-AMP synthase</fullName>
        <shortName evidence="10">c-di-AMP synthase</shortName>
    </alternativeName>
</protein>
<dbReference type="RefSeq" id="WP_012472816.1">
    <property type="nucleotide sequence ID" value="NC_010830.1"/>
</dbReference>
<dbReference type="OrthoDB" id="9807385at2"/>
<dbReference type="Pfam" id="PF19293">
    <property type="entry name" value="CdaA_N"/>
    <property type="match status" value="1"/>
</dbReference>
<dbReference type="eggNOG" id="COG1624">
    <property type="taxonomic scope" value="Bacteria"/>
</dbReference>
<comment type="subunit">
    <text evidence="10">Probably a homodimer.</text>
</comment>
<dbReference type="GO" id="GO:0006171">
    <property type="term" value="P:cAMP biosynthetic process"/>
    <property type="evidence" value="ECO:0007669"/>
    <property type="project" value="InterPro"/>
</dbReference>
<evidence type="ECO:0000313" key="12">
    <source>
        <dbReference type="EMBL" id="ACE06048.1"/>
    </source>
</evidence>
<dbReference type="InterPro" id="IPR036888">
    <property type="entry name" value="DNA_integrity_DisA_N_sf"/>
</dbReference>
<dbReference type="HAMAP" id="MF_01499">
    <property type="entry name" value="DacA"/>
    <property type="match status" value="1"/>
</dbReference>
<dbReference type="EC" id="2.7.7.85" evidence="10"/>
<evidence type="ECO:0000256" key="3">
    <source>
        <dbReference type="ARBA" id="ARBA00022679"/>
    </source>
</evidence>
<evidence type="ECO:0000256" key="2">
    <source>
        <dbReference type="ARBA" id="ARBA00022475"/>
    </source>
</evidence>
<organism evidence="12 13">
    <name type="scientific">Amoebophilus asiaticus (strain 5a2)</name>
    <dbReference type="NCBI Taxonomy" id="452471"/>
    <lineage>
        <taxon>Bacteria</taxon>
        <taxon>Pseudomonadati</taxon>
        <taxon>Bacteroidota</taxon>
        <taxon>Cytophagia</taxon>
        <taxon>Cytophagales</taxon>
        <taxon>Amoebophilaceae</taxon>
        <taxon>Candidatus Amoebophilus</taxon>
    </lineage>
</organism>
<dbReference type="InterPro" id="IPR003390">
    <property type="entry name" value="DNA_integrity_scan_DisA_N"/>
</dbReference>
<accession>B3ES46</accession>
<dbReference type="PROSITE" id="PS51794">
    <property type="entry name" value="DAC"/>
    <property type="match status" value="1"/>
</dbReference>
<dbReference type="InterPro" id="IPR014046">
    <property type="entry name" value="C-di-AMP_synthase"/>
</dbReference>
<dbReference type="KEGG" id="aas:Aasi_0652"/>
<dbReference type="GO" id="GO:0106408">
    <property type="term" value="F:diadenylate cyclase activity"/>
    <property type="evidence" value="ECO:0007669"/>
    <property type="project" value="UniProtKB-EC"/>
</dbReference>
<keyword evidence="3 10" id="KW-0808">Transferase</keyword>
<dbReference type="InterPro" id="IPR050338">
    <property type="entry name" value="DisA"/>
</dbReference>
<keyword evidence="9 10" id="KW-0472">Membrane</keyword>
<keyword evidence="6 10" id="KW-0547">Nucleotide-binding</keyword>
<comment type="function">
    <text evidence="10">Catalyzes the condensation of 2 ATP molecules into cyclic di-AMP (c-di-AMP), a second messenger used to regulate differing processes in different bacteria.</text>
</comment>
<feature type="transmembrane region" description="Helical" evidence="10">
    <location>
        <begin position="6"/>
        <end position="30"/>
    </location>
</feature>
<feature type="domain" description="DAC" evidence="11">
    <location>
        <begin position="83"/>
        <end position="250"/>
    </location>
</feature>
<dbReference type="HOGENOM" id="CLU_038561_0_0_10"/>
<dbReference type="InterPro" id="IPR045585">
    <property type="entry name" value="CdaA_N"/>
</dbReference>
<keyword evidence="13" id="KW-1185">Reference proteome</keyword>
<feature type="transmembrane region" description="Helical" evidence="10">
    <location>
        <begin position="37"/>
        <end position="54"/>
    </location>
</feature>
<dbReference type="Pfam" id="PF02457">
    <property type="entry name" value="DAC"/>
    <property type="match status" value="1"/>
</dbReference>
<sequence>MIAYNLGLSTITPVDIIDILLVSLLLYQLYKLIRGSVAVKTILGFSTVYLISWLADKVGMRLLGQILRQITGISAIATVVLFQYEIKKFFSTLGSLFFLSGKQLLVRIPGLKKKSDLSFNITAIVEASKILGGTNTGGLIVLSNTEDLKFYIESGDLLEALISKRLLLAIFNEESPLHDGAVIIYQAKIIAARCILPVTERQNLPAQFGLRHRAAIGMSEVTDTLVVIISEETGQISVARKGILEHNLSAQELRIAINEYLKEG</sequence>
<dbReference type="Proteomes" id="UP000001227">
    <property type="component" value="Chromosome"/>
</dbReference>
<keyword evidence="4 10" id="KW-0812">Transmembrane</keyword>
<dbReference type="GO" id="GO:0004016">
    <property type="term" value="F:adenylate cyclase activity"/>
    <property type="evidence" value="ECO:0007669"/>
    <property type="project" value="UniProtKB-UniRule"/>
</dbReference>